<reference evidence="1 2" key="1">
    <citation type="journal article" date="2021" name="Genome Biol.">
        <title>AFLAP: assembly-free linkage analysis pipeline using k-mers from genome sequencing data.</title>
        <authorList>
            <person name="Fletcher K."/>
            <person name="Zhang L."/>
            <person name="Gil J."/>
            <person name="Han R."/>
            <person name="Cavanaugh K."/>
            <person name="Michelmore R."/>
        </authorList>
    </citation>
    <scope>NUCLEOTIDE SEQUENCE [LARGE SCALE GENOMIC DNA]</scope>
    <source>
        <strain evidence="1 2">SF5</strain>
    </source>
</reference>
<proteinExistence type="predicted"/>
<protein>
    <submittedName>
        <fullName evidence="1">Uncharacterized protein</fullName>
    </submittedName>
</protein>
<dbReference type="KEGG" id="blac:94350834"/>
<accession>A0A976FRB5</accession>
<gene>
    <name evidence="1" type="ORF">CCR75_007099</name>
</gene>
<dbReference type="RefSeq" id="XP_067821067.1">
    <property type="nucleotide sequence ID" value="XM_067965163.1"/>
</dbReference>
<comment type="caution">
    <text evidence="1">The sequence shown here is derived from an EMBL/GenBank/DDBJ whole genome shotgun (WGS) entry which is preliminary data.</text>
</comment>
<evidence type="ECO:0000313" key="2">
    <source>
        <dbReference type="Proteomes" id="UP000294530"/>
    </source>
</evidence>
<dbReference type="Proteomes" id="UP000294530">
    <property type="component" value="Unassembled WGS sequence"/>
</dbReference>
<name>A0A976FRB5_BRELC</name>
<keyword evidence="2" id="KW-1185">Reference proteome</keyword>
<dbReference type="EMBL" id="SHOA02000015">
    <property type="protein sequence ID" value="TDH71568.1"/>
    <property type="molecule type" value="Genomic_DNA"/>
</dbReference>
<dbReference type="GeneID" id="94350834"/>
<evidence type="ECO:0000313" key="1">
    <source>
        <dbReference type="EMBL" id="TDH71568.1"/>
    </source>
</evidence>
<sequence length="151" mass="16904">MLPMLAQQGTNWDTSAVLLLALQNMNCLFGDEITREYCIAYVACKDVASCCEMLRVYKFIKTLTEFNWIGIKSIELRYCDKNGVFACEKAVEIGVGGFIKDKDGAALFATIQRLRNNKKYSATAAIFQLLGCVTSRRVMTGLNPTKMLCFL</sequence>
<organism evidence="1 2">
    <name type="scientific">Bremia lactucae</name>
    <name type="common">Lettuce downy mildew</name>
    <dbReference type="NCBI Taxonomy" id="4779"/>
    <lineage>
        <taxon>Eukaryota</taxon>
        <taxon>Sar</taxon>
        <taxon>Stramenopiles</taxon>
        <taxon>Oomycota</taxon>
        <taxon>Peronosporomycetes</taxon>
        <taxon>Peronosporales</taxon>
        <taxon>Peronosporaceae</taxon>
        <taxon>Bremia</taxon>
    </lineage>
</organism>
<dbReference type="AlphaFoldDB" id="A0A976FRB5"/>